<feature type="transmembrane region" description="Helical" evidence="1">
    <location>
        <begin position="94"/>
        <end position="125"/>
    </location>
</feature>
<feature type="transmembrane region" description="Helical" evidence="1">
    <location>
        <begin position="6"/>
        <end position="26"/>
    </location>
</feature>
<dbReference type="Gene3D" id="1.10.1760.20">
    <property type="match status" value="1"/>
</dbReference>
<sequence length="256" mass="26766">MKTSLFSRIVIALTAFASLAMFAWPLLIESSGADESRVAQTVFIVLMPLLLVVVLVEFASGGLDSKQLALLGVLTALNAVIRILGAGTSGIETAFFLIIIGAFVFGSGFGFLLGSGSLLVSALLMGGVGPWLPFQMMAAGLVGLVAGLLPKPKSRWLELLTLVAFAIVGAFVYGALMTIWNWPFLAGVGTDISYLPGASLGENLPRFFKYESLTGGLLWDTGRAITTSVLILLTAPALLATLKRAAGRAGISRKAS</sequence>
<dbReference type="GO" id="GO:0022857">
    <property type="term" value="F:transmembrane transporter activity"/>
    <property type="evidence" value="ECO:0007669"/>
    <property type="project" value="InterPro"/>
</dbReference>
<dbReference type="InterPro" id="IPR009825">
    <property type="entry name" value="ECF_substrate-spec-like"/>
</dbReference>
<dbReference type="PIRSF" id="PIRSF037395">
    <property type="entry name" value="UCP037395_ABCper"/>
    <property type="match status" value="1"/>
</dbReference>
<evidence type="ECO:0000313" key="2">
    <source>
        <dbReference type="EMBL" id="CAB4960210.1"/>
    </source>
</evidence>
<keyword evidence="1" id="KW-1133">Transmembrane helix</keyword>
<evidence type="ECO:0000256" key="1">
    <source>
        <dbReference type="SAM" id="Phobius"/>
    </source>
</evidence>
<keyword evidence="1" id="KW-0812">Transmembrane</keyword>
<feature type="transmembrane region" description="Helical" evidence="1">
    <location>
        <begin position="156"/>
        <end position="180"/>
    </location>
</feature>
<dbReference type="AlphaFoldDB" id="A0A6J7KWZ2"/>
<protein>
    <submittedName>
        <fullName evidence="2">Unannotated protein</fullName>
    </submittedName>
</protein>
<dbReference type="EMBL" id="CAFBNO010000062">
    <property type="protein sequence ID" value="CAB4960210.1"/>
    <property type="molecule type" value="Genomic_DNA"/>
</dbReference>
<feature type="transmembrane region" description="Helical" evidence="1">
    <location>
        <begin position="224"/>
        <end position="242"/>
    </location>
</feature>
<reference evidence="2" key="1">
    <citation type="submission" date="2020-05" db="EMBL/GenBank/DDBJ databases">
        <authorList>
            <person name="Chiriac C."/>
            <person name="Salcher M."/>
            <person name="Ghai R."/>
            <person name="Kavagutti S V."/>
        </authorList>
    </citation>
    <scope>NUCLEOTIDE SEQUENCE</scope>
</reference>
<organism evidence="2">
    <name type="scientific">freshwater metagenome</name>
    <dbReference type="NCBI Taxonomy" id="449393"/>
    <lineage>
        <taxon>unclassified sequences</taxon>
        <taxon>metagenomes</taxon>
        <taxon>ecological metagenomes</taxon>
    </lineage>
</organism>
<dbReference type="InterPro" id="IPR017196">
    <property type="entry name" value="ECF_substrate-spec_UCP037395"/>
</dbReference>
<name>A0A6J7KWZ2_9ZZZZ</name>
<feature type="transmembrane region" description="Helical" evidence="1">
    <location>
        <begin position="38"/>
        <end position="56"/>
    </location>
</feature>
<gene>
    <name evidence="2" type="ORF">UFOPK3837_01016</name>
</gene>
<proteinExistence type="predicted"/>
<keyword evidence="1" id="KW-0472">Membrane</keyword>
<dbReference type="Pfam" id="PF07155">
    <property type="entry name" value="ECF-ribofla_trS"/>
    <property type="match status" value="1"/>
</dbReference>
<feature type="transmembrane region" description="Helical" evidence="1">
    <location>
        <begin position="131"/>
        <end position="149"/>
    </location>
</feature>
<accession>A0A6J7KWZ2</accession>
<feature type="transmembrane region" description="Helical" evidence="1">
    <location>
        <begin position="68"/>
        <end position="87"/>
    </location>
</feature>